<dbReference type="InterPro" id="IPR036890">
    <property type="entry name" value="HATPase_C_sf"/>
</dbReference>
<protein>
    <recommendedName>
        <fullName evidence="2">histidine kinase</fullName>
        <ecNumber evidence="2">2.7.13.3</ecNumber>
    </recommendedName>
</protein>
<feature type="domain" description="Histidine kinase" evidence="7">
    <location>
        <begin position="394"/>
        <end position="610"/>
    </location>
</feature>
<proteinExistence type="predicted"/>
<evidence type="ECO:0000259" key="7">
    <source>
        <dbReference type="PROSITE" id="PS50109"/>
    </source>
</evidence>
<dbReference type="PRINTS" id="PR00344">
    <property type="entry name" value="BCTRLSENSOR"/>
</dbReference>
<name>A0ABX3PIK5_9HYPH</name>
<keyword evidence="5" id="KW-0418">Kinase</keyword>
<dbReference type="SUPFAM" id="SSF55785">
    <property type="entry name" value="PYP-like sensor domain (PAS domain)"/>
    <property type="match status" value="1"/>
</dbReference>
<keyword evidence="4" id="KW-0808">Transferase</keyword>
<reference evidence="9 10" key="1">
    <citation type="journal article" date="2017" name="Antonie Van Leeuwenhoek">
        <title>Rhizobium rhizosphaerae sp. nov., a novel species isolated from rice rhizosphere.</title>
        <authorList>
            <person name="Zhao J.J."/>
            <person name="Zhang J."/>
            <person name="Zhang R.J."/>
            <person name="Zhang C.W."/>
            <person name="Yin H.Q."/>
            <person name="Zhang X.X."/>
        </authorList>
    </citation>
    <scope>NUCLEOTIDE SEQUENCE [LARGE SCALE GENOMIC DNA]</scope>
    <source>
        <strain evidence="9 10">RD15</strain>
    </source>
</reference>
<keyword evidence="6" id="KW-0175">Coiled coil</keyword>
<dbReference type="InterPro" id="IPR000014">
    <property type="entry name" value="PAS"/>
</dbReference>
<dbReference type="SUPFAM" id="SSF55874">
    <property type="entry name" value="ATPase domain of HSP90 chaperone/DNA topoisomerase II/histidine kinase"/>
    <property type="match status" value="1"/>
</dbReference>
<dbReference type="Gene3D" id="1.10.287.130">
    <property type="match status" value="1"/>
</dbReference>
<dbReference type="SMART" id="SM00091">
    <property type="entry name" value="PAS"/>
    <property type="match status" value="2"/>
</dbReference>
<organism evidence="9 10">
    <name type="scientific">Xaviernesmea rhizosphaerae</name>
    <dbReference type="NCBI Taxonomy" id="1672749"/>
    <lineage>
        <taxon>Bacteria</taxon>
        <taxon>Pseudomonadati</taxon>
        <taxon>Pseudomonadota</taxon>
        <taxon>Alphaproteobacteria</taxon>
        <taxon>Hyphomicrobiales</taxon>
        <taxon>Rhizobiaceae</taxon>
        <taxon>Rhizobium/Agrobacterium group</taxon>
        <taxon>Xaviernesmea</taxon>
    </lineage>
</organism>
<evidence type="ECO:0000259" key="8">
    <source>
        <dbReference type="PROSITE" id="PS50113"/>
    </source>
</evidence>
<dbReference type="PROSITE" id="PS50109">
    <property type="entry name" value="HIS_KIN"/>
    <property type="match status" value="1"/>
</dbReference>
<feature type="coiled-coil region" evidence="6">
    <location>
        <begin position="364"/>
        <end position="391"/>
    </location>
</feature>
<dbReference type="Proteomes" id="UP000192652">
    <property type="component" value="Unassembled WGS sequence"/>
</dbReference>
<evidence type="ECO:0000313" key="9">
    <source>
        <dbReference type="EMBL" id="OQP88227.1"/>
    </source>
</evidence>
<dbReference type="InterPro" id="IPR035965">
    <property type="entry name" value="PAS-like_dom_sf"/>
</dbReference>
<dbReference type="Pfam" id="PF12860">
    <property type="entry name" value="PAS_7"/>
    <property type="match status" value="1"/>
</dbReference>
<gene>
    <name evidence="9" type="ORF">BTR14_01875</name>
</gene>
<evidence type="ECO:0000256" key="3">
    <source>
        <dbReference type="ARBA" id="ARBA00022553"/>
    </source>
</evidence>
<dbReference type="CDD" id="cd00130">
    <property type="entry name" value="PAS"/>
    <property type="match status" value="1"/>
</dbReference>
<keyword evidence="3" id="KW-0597">Phosphoprotein</keyword>
<dbReference type="InterPro" id="IPR004358">
    <property type="entry name" value="Sig_transdc_His_kin-like_C"/>
</dbReference>
<dbReference type="InterPro" id="IPR003594">
    <property type="entry name" value="HATPase_dom"/>
</dbReference>
<dbReference type="Pfam" id="PF00512">
    <property type="entry name" value="HisKA"/>
    <property type="match status" value="1"/>
</dbReference>
<dbReference type="InterPro" id="IPR005467">
    <property type="entry name" value="His_kinase_dom"/>
</dbReference>
<dbReference type="Gene3D" id="3.30.450.20">
    <property type="entry name" value="PAS domain"/>
    <property type="match status" value="2"/>
</dbReference>
<dbReference type="SMART" id="SM00388">
    <property type="entry name" value="HisKA"/>
    <property type="match status" value="1"/>
</dbReference>
<dbReference type="EC" id="2.7.13.3" evidence="2"/>
<dbReference type="SUPFAM" id="SSF47384">
    <property type="entry name" value="Homodimeric domain of signal transducing histidine kinase"/>
    <property type="match status" value="1"/>
</dbReference>
<keyword evidence="10" id="KW-1185">Reference proteome</keyword>
<dbReference type="InterPro" id="IPR003661">
    <property type="entry name" value="HisK_dim/P_dom"/>
</dbReference>
<dbReference type="EMBL" id="MSPX01000001">
    <property type="protein sequence ID" value="OQP88227.1"/>
    <property type="molecule type" value="Genomic_DNA"/>
</dbReference>
<accession>A0ABX3PIK5</accession>
<evidence type="ECO:0000256" key="4">
    <source>
        <dbReference type="ARBA" id="ARBA00022679"/>
    </source>
</evidence>
<dbReference type="Pfam" id="PF02518">
    <property type="entry name" value="HATPase_c"/>
    <property type="match status" value="1"/>
</dbReference>
<dbReference type="CDD" id="cd00082">
    <property type="entry name" value="HisKA"/>
    <property type="match status" value="1"/>
</dbReference>
<evidence type="ECO:0000256" key="5">
    <source>
        <dbReference type="ARBA" id="ARBA00022777"/>
    </source>
</evidence>
<evidence type="ECO:0000256" key="2">
    <source>
        <dbReference type="ARBA" id="ARBA00012438"/>
    </source>
</evidence>
<comment type="catalytic activity">
    <reaction evidence="1">
        <text>ATP + protein L-histidine = ADP + protein N-phospho-L-histidine.</text>
        <dbReference type="EC" id="2.7.13.3"/>
    </reaction>
</comment>
<comment type="caution">
    <text evidence="9">The sequence shown here is derived from an EMBL/GenBank/DDBJ whole genome shotgun (WGS) entry which is preliminary data.</text>
</comment>
<dbReference type="NCBIfam" id="TIGR00229">
    <property type="entry name" value="sensory_box"/>
    <property type="match status" value="1"/>
</dbReference>
<evidence type="ECO:0000256" key="1">
    <source>
        <dbReference type="ARBA" id="ARBA00000085"/>
    </source>
</evidence>
<dbReference type="InterPro" id="IPR013656">
    <property type="entry name" value="PAS_4"/>
</dbReference>
<dbReference type="PROSITE" id="PS50113">
    <property type="entry name" value="PAC"/>
    <property type="match status" value="1"/>
</dbReference>
<evidence type="ECO:0000313" key="10">
    <source>
        <dbReference type="Proteomes" id="UP000192652"/>
    </source>
</evidence>
<evidence type="ECO:0000256" key="6">
    <source>
        <dbReference type="SAM" id="Coils"/>
    </source>
</evidence>
<dbReference type="Pfam" id="PF08448">
    <property type="entry name" value="PAS_4"/>
    <property type="match status" value="1"/>
</dbReference>
<dbReference type="InterPro" id="IPR052162">
    <property type="entry name" value="Sensor_kinase/Photoreceptor"/>
</dbReference>
<dbReference type="PANTHER" id="PTHR43304:SF1">
    <property type="entry name" value="PAC DOMAIN-CONTAINING PROTEIN"/>
    <property type="match status" value="1"/>
</dbReference>
<dbReference type="Gene3D" id="3.30.565.10">
    <property type="entry name" value="Histidine kinase-like ATPase, C-terminal domain"/>
    <property type="match status" value="1"/>
</dbReference>
<dbReference type="PANTHER" id="PTHR43304">
    <property type="entry name" value="PHYTOCHROME-LIKE PROTEIN CPH1"/>
    <property type="match status" value="1"/>
</dbReference>
<dbReference type="InterPro" id="IPR000700">
    <property type="entry name" value="PAS-assoc_C"/>
</dbReference>
<feature type="domain" description="PAC" evidence="8">
    <location>
        <begin position="325"/>
        <end position="376"/>
    </location>
</feature>
<sequence length="623" mass="69662">MIVAGAGEPRAGRLADAIDPSDLMQALYADNPDPILIVGADGRVRSANAAARCLFATESLTARPLEHFVISPDEKSDSVRLLRPNGSSAVCRHRRHALADGASLYVFRDVESGTSPFDLRSAHIVWAALQAITEGVAIYDEQEKLLAFNEAYERLCEIAGLTPRPGLSVRELIGDWLHLGGAPAGVDEAMIEIIIDRYMQEFREPTLRTRIMPFGDGRWMRVENIRTPSGAVVGIRADVTELREAEIALERQRFECKTLIEHIPDFLLRFAPDGTITFVNENFTRFRGSSAEAYLGHRVQEFLKGGEDDPLWLALTALTPTQPITRYEDRMKSINGEEIWIFWSSIAAFEDDHLLEYVAIGRDISMLKEQQQRIEEQARELKRKNDALNQFTGTVSHDLKAPLRHVSMFSEMMCEDIQRGEYASAPVYADHLRQAVRRMRKMIDSLLDYARVADAIVTPERLNLRQPVEEALINLASPIADAEAVIEIGELPDVIGDQALLARLCQNIIGNAVKYRRQDAAPYIRIRSGTGTKDMVQILFEDNGIGIEPRYAQKIFEVFQRLHRDESVYPGTGIGLALAQRVAESHRGTIELDTDYQGGTCFVLTLPALKTPVRQERTAGAQA</sequence>
<dbReference type="InterPro" id="IPR036097">
    <property type="entry name" value="HisK_dim/P_sf"/>
</dbReference>
<dbReference type="SMART" id="SM00387">
    <property type="entry name" value="HATPase_c"/>
    <property type="match status" value="1"/>
</dbReference>